<keyword evidence="2" id="KW-0479">Metal-binding</keyword>
<dbReference type="PROSITE" id="PS00178">
    <property type="entry name" value="AA_TRNA_LIGASE_I"/>
    <property type="match status" value="1"/>
</dbReference>
<keyword evidence="4" id="KW-0862">Zinc</keyword>
<keyword evidence="5 7" id="KW-0067">ATP-binding</keyword>
<evidence type="ECO:0000256" key="5">
    <source>
        <dbReference type="ARBA" id="ARBA00022840"/>
    </source>
</evidence>
<dbReference type="Gene3D" id="3.40.50.620">
    <property type="entry name" value="HUPs"/>
    <property type="match status" value="1"/>
</dbReference>
<evidence type="ECO:0000256" key="1">
    <source>
        <dbReference type="ARBA" id="ARBA00022598"/>
    </source>
</evidence>
<dbReference type="EMBL" id="JAAQPH010000019">
    <property type="protein sequence ID" value="NIA71140.1"/>
    <property type="molecule type" value="Genomic_DNA"/>
</dbReference>
<dbReference type="NCBIfam" id="NF004315">
    <property type="entry name" value="PRK05710.1-4"/>
    <property type="match status" value="1"/>
</dbReference>
<dbReference type="GO" id="GO:0004818">
    <property type="term" value="F:glutamate-tRNA ligase activity"/>
    <property type="evidence" value="ECO:0007669"/>
    <property type="project" value="TreeGrafter"/>
</dbReference>
<dbReference type="GO" id="GO:0005524">
    <property type="term" value="F:ATP binding"/>
    <property type="evidence" value="ECO:0007669"/>
    <property type="project" value="UniProtKB-KW"/>
</dbReference>
<dbReference type="AlphaFoldDB" id="A0A967F1B0"/>
<comment type="similarity">
    <text evidence="7">Belongs to the class-I aminoacyl-tRNA synthetase family.</text>
</comment>
<dbReference type="EC" id="6.1.1.-" evidence="10"/>
<feature type="domain" description="Glutamyl/glutaminyl-tRNA synthetase class Ib catalytic" evidence="9">
    <location>
        <begin position="4"/>
        <end position="274"/>
    </location>
</feature>
<evidence type="ECO:0000313" key="10">
    <source>
        <dbReference type="EMBL" id="NIA71140.1"/>
    </source>
</evidence>
<evidence type="ECO:0000259" key="9">
    <source>
        <dbReference type="Pfam" id="PF00749"/>
    </source>
</evidence>
<dbReference type="InterPro" id="IPR049940">
    <property type="entry name" value="GluQ/Sye"/>
</dbReference>
<dbReference type="Pfam" id="PF00749">
    <property type="entry name" value="tRNA-synt_1c"/>
    <property type="match status" value="1"/>
</dbReference>
<protein>
    <submittedName>
        <fullName evidence="10">tRNA glutamyl-Q(34) synthetase GluQRS</fullName>
        <ecNumber evidence="10">6.1.1.-</ecNumber>
    </submittedName>
</protein>
<evidence type="ECO:0000256" key="7">
    <source>
        <dbReference type="RuleBase" id="RU363037"/>
    </source>
</evidence>
<dbReference type="PANTHER" id="PTHR43311:SF1">
    <property type="entry name" value="GLUTAMYL-Q TRNA(ASP) SYNTHETASE"/>
    <property type="match status" value="1"/>
</dbReference>
<evidence type="ECO:0000256" key="4">
    <source>
        <dbReference type="ARBA" id="ARBA00022833"/>
    </source>
</evidence>
<dbReference type="Proteomes" id="UP000761264">
    <property type="component" value="Unassembled WGS sequence"/>
</dbReference>
<dbReference type="InterPro" id="IPR020058">
    <property type="entry name" value="Glu/Gln-tRNA-synth_Ib_cat-dom"/>
</dbReference>
<gene>
    <name evidence="10" type="ORF">HBA54_21300</name>
</gene>
<keyword evidence="6 7" id="KW-0030">Aminoacyl-tRNA synthetase</keyword>
<evidence type="ECO:0000256" key="2">
    <source>
        <dbReference type="ARBA" id="ARBA00022723"/>
    </source>
</evidence>
<sequence length="287" mass="31673">MAETTRFAPSPSGYLHLGHAYSALFTARAAAANGGRFLLRIDDIDVERARAEFEAAIFDDLAWLGLSWEQPLRRQSDCAADYALALQRLRERGVTYPCFCTRKEIAAEIARAGAAPHGPNESVYPGTCRGLSAAARDARIAAGEAYALRLDMERALAEAERENGGPLTWHDRGRGRQRCDPRPQGDVVMTRKDVAASYHLAVVVDDAAQDITLVTRGADLFEASHVHRLLQHLLALPVPDYHHHRLLTDENGKRLAKRHDALSIRALREAGHTLEEVIAMTEQPQSS</sequence>
<dbReference type="GO" id="GO:0005829">
    <property type="term" value="C:cytosol"/>
    <property type="evidence" value="ECO:0007669"/>
    <property type="project" value="TreeGrafter"/>
</dbReference>
<dbReference type="InterPro" id="IPR014729">
    <property type="entry name" value="Rossmann-like_a/b/a_fold"/>
</dbReference>
<keyword evidence="7" id="KW-0648">Protein biosynthesis</keyword>
<evidence type="ECO:0000313" key="11">
    <source>
        <dbReference type="Proteomes" id="UP000761264"/>
    </source>
</evidence>
<organism evidence="10 11">
    <name type="scientific">Pelagibius litoralis</name>
    <dbReference type="NCBI Taxonomy" id="374515"/>
    <lineage>
        <taxon>Bacteria</taxon>
        <taxon>Pseudomonadati</taxon>
        <taxon>Pseudomonadota</taxon>
        <taxon>Alphaproteobacteria</taxon>
        <taxon>Rhodospirillales</taxon>
        <taxon>Rhodovibrionaceae</taxon>
        <taxon>Pelagibius</taxon>
    </lineage>
</organism>
<dbReference type="SUPFAM" id="SSF52374">
    <property type="entry name" value="Nucleotidylyl transferase"/>
    <property type="match status" value="1"/>
</dbReference>
<evidence type="ECO:0000256" key="6">
    <source>
        <dbReference type="ARBA" id="ARBA00023146"/>
    </source>
</evidence>
<dbReference type="PRINTS" id="PR00987">
    <property type="entry name" value="TRNASYNTHGLU"/>
</dbReference>
<reference evidence="10" key="1">
    <citation type="submission" date="2020-03" db="EMBL/GenBank/DDBJ databases">
        <title>Genome of Pelagibius litoralis DSM 21314T.</title>
        <authorList>
            <person name="Wang G."/>
        </authorList>
    </citation>
    <scope>NUCLEOTIDE SEQUENCE</scope>
    <source>
        <strain evidence="10">DSM 21314</strain>
    </source>
</reference>
<evidence type="ECO:0000256" key="3">
    <source>
        <dbReference type="ARBA" id="ARBA00022741"/>
    </source>
</evidence>
<evidence type="ECO:0000256" key="8">
    <source>
        <dbReference type="SAM" id="MobiDB-lite"/>
    </source>
</evidence>
<dbReference type="GO" id="GO:0006424">
    <property type="term" value="P:glutamyl-tRNA aminoacylation"/>
    <property type="evidence" value="ECO:0007669"/>
    <property type="project" value="TreeGrafter"/>
</dbReference>
<feature type="region of interest" description="Disordered" evidence="8">
    <location>
        <begin position="163"/>
        <end position="185"/>
    </location>
</feature>
<proteinExistence type="inferred from homology"/>
<keyword evidence="11" id="KW-1185">Reference proteome</keyword>
<comment type="caution">
    <text evidence="10">The sequence shown here is derived from an EMBL/GenBank/DDBJ whole genome shotgun (WGS) entry which is preliminary data.</text>
</comment>
<dbReference type="RefSeq" id="WP_167228460.1">
    <property type="nucleotide sequence ID" value="NZ_JAAQPH010000019.1"/>
</dbReference>
<dbReference type="InterPro" id="IPR001412">
    <property type="entry name" value="aa-tRNA-synth_I_CS"/>
</dbReference>
<keyword evidence="1 7" id="KW-0436">Ligase</keyword>
<dbReference type="InterPro" id="IPR000924">
    <property type="entry name" value="Glu/Gln-tRNA-synth"/>
</dbReference>
<keyword evidence="3 7" id="KW-0547">Nucleotide-binding</keyword>
<dbReference type="PANTHER" id="PTHR43311">
    <property type="entry name" value="GLUTAMATE--TRNA LIGASE"/>
    <property type="match status" value="1"/>
</dbReference>
<name>A0A967F1B0_9PROT</name>
<accession>A0A967F1B0</accession>